<organism evidence="2 3">
    <name type="scientific">Rhynocoris fuscipes</name>
    <dbReference type="NCBI Taxonomy" id="488301"/>
    <lineage>
        <taxon>Eukaryota</taxon>
        <taxon>Metazoa</taxon>
        <taxon>Ecdysozoa</taxon>
        <taxon>Arthropoda</taxon>
        <taxon>Hexapoda</taxon>
        <taxon>Insecta</taxon>
        <taxon>Pterygota</taxon>
        <taxon>Neoptera</taxon>
        <taxon>Paraneoptera</taxon>
        <taxon>Hemiptera</taxon>
        <taxon>Heteroptera</taxon>
        <taxon>Panheteroptera</taxon>
        <taxon>Cimicomorpha</taxon>
        <taxon>Reduviidae</taxon>
        <taxon>Harpactorinae</taxon>
        <taxon>Harpactorini</taxon>
        <taxon>Rhynocoris</taxon>
    </lineage>
</organism>
<proteinExistence type="predicted"/>
<dbReference type="Proteomes" id="UP001461498">
    <property type="component" value="Unassembled WGS sequence"/>
</dbReference>
<gene>
    <name evidence="2" type="ORF">O3M35_004941</name>
</gene>
<feature type="transmembrane region" description="Helical" evidence="1">
    <location>
        <begin position="51"/>
        <end position="69"/>
    </location>
</feature>
<keyword evidence="1" id="KW-0812">Transmembrane</keyword>
<evidence type="ECO:0000313" key="2">
    <source>
        <dbReference type="EMBL" id="KAK9510080.1"/>
    </source>
</evidence>
<comment type="caution">
    <text evidence="2">The sequence shown here is derived from an EMBL/GenBank/DDBJ whole genome shotgun (WGS) entry which is preliminary data.</text>
</comment>
<accession>A0AAW1DJ33</accession>
<evidence type="ECO:0000313" key="3">
    <source>
        <dbReference type="Proteomes" id="UP001461498"/>
    </source>
</evidence>
<dbReference type="AlphaFoldDB" id="A0AAW1DJ33"/>
<name>A0AAW1DJ33_9HEMI</name>
<feature type="transmembrane region" description="Helical" evidence="1">
    <location>
        <begin position="14"/>
        <end position="30"/>
    </location>
</feature>
<keyword evidence="3" id="KW-1185">Reference proteome</keyword>
<sequence>MEDQVAESSYSKSYQWYVMVILALVVLPFLQQTMWKAHMKPISDESRLVNLYLMTGVLFINILLVIKVVRALDKREIAS</sequence>
<evidence type="ECO:0000256" key="1">
    <source>
        <dbReference type="SAM" id="Phobius"/>
    </source>
</evidence>
<protein>
    <submittedName>
        <fullName evidence="2">Uncharacterized protein</fullName>
    </submittedName>
</protein>
<reference evidence="2 3" key="1">
    <citation type="submission" date="2022-12" db="EMBL/GenBank/DDBJ databases">
        <title>Chromosome-level genome assembly of true bugs.</title>
        <authorList>
            <person name="Ma L."/>
            <person name="Li H."/>
        </authorList>
    </citation>
    <scope>NUCLEOTIDE SEQUENCE [LARGE SCALE GENOMIC DNA]</scope>
    <source>
        <strain evidence="2">Lab_2022b</strain>
    </source>
</reference>
<keyword evidence="1" id="KW-0472">Membrane</keyword>
<keyword evidence="1" id="KW-1133">Transmembrane helix</keyword>
<dbReference type="EMBL" id="JAPXFL010000002">
    <property type="protein sequence ID" value="KAK9510080.1"/>
    <property type="molecule type" value="Genomic_DNA"/>
</dbReference>